<keyword evidence="1" id="KW-1133">Transmembrane helix</keyword>
<keyword evidence="2" id="KW-1185">Reference proteome</keyword>
<keyword evidence="1" id="KW-0472">Membrane</keyword>
<feature type="transmembrane region" description="Helical" evidence="1">
    <location>
        <begin position="23"/>
        <end position="40"/>
    </location>
</feature>
<sequence>MVHLKIDMFEDGVVMNAYLMMRFYFNLNIFSIPGVLAGFIQSLKSLLEKDYFPNGDITKIDYNKHSVEMGNYCEFKKCLENSDIFPDSIISLEGNNFVNI</sequence>
<name>A0A0N4Z9K7_PARTI</name>
<protein>
    <submittedName>
        <fullName evidence="3">Uncharacterized protein</fullName>
    </submittedName>
</protein>
<dbReference type="Proteomes" id="UP000038045">
    <property type="component" value="Unplaced"/>
</dbReference>
<reference evidence="3" key="1">
    <citation type="submission" date="2017-02" db="UniProtKB">
        <authorList>
            <consortium name="WormBaseParasite"/>
        </authorList>
    </citation>
    <scope>IDENTIFICATION</scope>
</reference>
<keyword evidence="1" id="KW-0812">Transmembrane</keyword>
<evidence type="ECO:0000256" key="1">
    <source>
        <dbReference type="SAM" id="Phobius"/>
    </source>
</evidence>
<dbReference type="AlphaFoldDB" id="A0A0N4Z9K7"/>
<accession>A0A0N4Z9K7</accession>
<evidence type="ECO:0000313" key="2">
    <source>
        <dbReference type="Proteomes" id="UP000038045"/>
    </source>
</evidence>
<organism evidence="2 3">
    <name type="scientific">Parastrongyloides trichosuri</name>
    <name type="common">Possum-specific nematode worm</name>
    <dbReference type="NCBI Taxonomy" id="131310"/>
    <lineage>
        <taxon>Eukaryota</taxon>
        <taxon>Metazoa</taxon>
        <taxon>Ecdysozoa</taxon>
        <taxon>Nematoda</taxon>
        <taxon>Chromadorea</taxon>
        <taxon>Rhabditida</taxon>
        <taxon>Tylenchina</taxon>
        <taxon>Panagrolaimomorpha</taxon>
        <taxon>Strongyloidoidea</taxon>
        <taxon>Strongyloididae</taxon>
        <taxon>Parastrongyloides</taxon>
    </lineage>
</organism>
<dbReference type="WBParaSite" id="PTRK_0000403850.1">
    <property type="protein sequence ID" value="PTRK_0000403850.1"/>
    <property type="gene ID" value="PTRK_0000403850"/>
</dbReference>
<evidence type="ECO:0000313" key="3">
    <source>
        <dbReference type="WBParaSite" id="PTRK_0000403850.1"/>
    </source>
</evidence>
<proteinExistence type="predicted"/>